<dbReference type="EnsemblMetazoa" id="XM_028275882.2">
    <property type="protein sequence ID" value="XP_028131683.2"/>
    <property type="gene ID" value="LOC114327304"/>
</dbReference>
<evidence type="ECO:0000313" key="12">
    <source>
        <dbReference type="EnsemblMetazoa" id="XP_028131683.2"/>
    </source>
</evidence>
<evidence type="ECO:0000313" key="13">
    <source>
        <dbReference type="Proteomes" id="UP001652700"/>
    </source>
</evidence>
<keyword evidence="6" id="KW-0931">ER-Golgi transport</keyword>
<dbReference type="Pfam" id="PF00810">
    <property type="entry name" value="ER_lumen_recept"/>
    <property type="match status" value="1"/>
</dbReference>
<dbReference type="PANTHER" id="PTHR10585">
    <property type="entry name" value="ER LUMEN PROTEIN RETAINING RECEPTOR"/>
    <property type="match status" value="1"/>
</dbReference>
<feature type="transmembrane region" description="Helical" evidence="11">
    <location>
        <begin position="55"/>
        <end position="83"/>
    </location>
</feature>
<name>A0ABM5IFL4_DIAVI</name>
<keyword evidence="8 11" id="KW-1133">Transmembrane helix</keyword>
<feature type="transmembrane region" description="Helical" evidence="11">
    <location>
        <begin position="95"/>
        <end position="112"/>
    </location>
</feature>
<proteinExistence type="inferred from homology"/>
<sequence>MFVCLLAYIYETNFFLIVGNFSLITAIFYLIWSILNEKSYAGVSVKSQFLYLTVFVTRCVAISGNFFALFMIFPMSVALILAFRMKNTYEKKLDNFWAEFLIVASFFLAAFVYDSVHYNILTPFNENLEMVALLPQIYMIWKSNKIIKHVKVYMFYMYLYRCLNVVRWIHIHCAYGSNNIRSAIILAVDFLIMTTCIVFLRHKKIILYHHEEKEVTKPQNTCHVNPELPSITATTLVDEKLIRNLLAHVNVIAIKNKTSKIDINGLIYT</sequence>
<evidence type="ECO:0000256" key="2">
    <source>
        <dbReference type="ARBA" id="ARBA00010120"/>
    </source>
</evidence>
<keyword evidence="13" id="KW-1185">Reference proteome</keyword>
<evidence type="ECO:0000256" key="5">
    <source>
        <dbReference type="ARBA" id="ARBA00022824"/>
    </source>
</evidence>
<comment type="similarity">
    <text evidence="2">Belongs to the ERD2 family.</text>
</comment>
<keyword evidence="9 11" id="KW-0472">Membrane</keyword>
<keyword evidence="7" id="KW-0653">Protein transport</keyword>
<keyword evidence="5" id="KW-0256">Endoplasmic reticulum</keyword>
<evidence type="ECO:0000256" key="1">
    <source>
        <dbReference type="ARBA" id="ARBA00004477"/>
    </source>
</evidence>
<dbReference type="Proteomes" id="UP001652700">
    <property type="component" value="Unplaced"/>
</dbReference>
<dbReference type="GeneID" id="114327304"/>
<accession>A0ABM5IFL4</accession>
<evidence type="ECO:0000256" key="3">
    <source>
        <dbReference type="ARBA" id="ARBA00022448"/>
    </source>
</evidence>
<evidence type="ECO:0000256" key="9">
    <source>
        <dbReference type="ARBA" id="ARBA00023136"/>
    </source>
</evidence>
<reference evidence="12" key="1">
    <citation type="submission" date="2025-05" db="UniProtKB">
        <authorList>
            <consortium name="EnsemblMetazoa"/>
        </authorList>
    </citation>
    <scope>IDENTIFICATION</scope>
</reference>
<keyword evidence="4 11" id="KW-0812">Transmembrane</keyword>
<evidence type="ECO:0000256" key="4">
    <source>
        <dbReference type="ARBA" id="ARBA00022692"/>
    </source>
</evidence>
<evidence type="ECO:0000256" key="11">
    <source>
        <dbReference type="SAM" id="Phobius"/>
    </source>
</evidence>
<evidence type="ECO:0000256" key="7">
    <source>
        <dbReference type="ARBA" id="ARBA00022927"/>
    </source>
</evidence>
<protein>
    <submittedName>
        <fullName evidence="12">Uncharacterized protein</fullName>
    </submittedName>
</protein>
<feature type="transmembrane region" description="Helical" evidence="11">
    <location>
        <begin position="183"/>
        <end position="200"/>
    </location>
</feature>
<evidence type="ECO:0000256" key="6">
    <source>
        <dbReference type="ARBA" id="ARBA00022892"/>
    </source>
</evidence>
<organism evidence="12 13">
    <name type="scientific">Diabrotica virgifera virgifera</name>
    <name type="common">western corn rootworm</name>
    <dbReference type="NCBI Taxonomy" id="50390"/>
    <lineage>
        <taxon>Eukaryota</taxon>
        <taxon>Metazoa</taxon>
        <taxon>Ecdysozoa</taxon>
        <taxon>Arthropoda</taxon>
        <taxon>Hexapoda</taxon>
        <taxon>Insecta</taxon>
        <taxon>Pterygota</taxon>
        <taxon>Neoptera</taxon>
        <taxon>Endopterygota</taxon>
        <taxon>Coleoptera</taxon>
        <taxon>Polyphaga</taxon>
        <taxon>Cucujiformia</taxon>
        <taxon>Chrysomeloidea</taxon>
        <taxon>Chrysomelidae</taxon>
        <taxon>Galerucinae</taxon>
        <taxon>Diabroticina</taxon>
        <taxon>Diabroticites</taxon>
        <taxon>Diabrotica</taxon>
    </lineage>
</organism>
<evidence type="ECO:0000256" key="10">
    <source>
        <dbReference type="ARBA" id="ARBA00023170"/>
    </source>
</evidence>
<dbReference type="PRINTS" id="PR00660">
    <property type="entry name" value="ERLUMENR"/>
</dbReference>
<keyword evidence="3" id="KW-0813">Transport</keyword>
<dbReference type="InterPro" id="IPR000133">
    <property type="entry name" value="ER_ret_rcpt"/>
</dbReference>
<dbReference type="RefSeq" id="XP_028131683.2">
    <property type="nucleotide sequence ID" value="XM_028275882.2"/>
</dbReference>
<evidence type="ECO:0000256" key="8">
    <source>
        <dbReference type="ARBA" id="ARBA00022989"/>
    </source>
</evidence>
<comment type="subcellular location">
    <subcellularLocation>
        <location evidence="1">Endoplasmic reticulum membrane</location>
        <topology evidence="1">Multi-pass membrane protein</topology>
    </subcellularLocation>
</comment>
<feature type="transmembrane region" description="Helical" evidence="11">
    <location>
        <begin position="12"/>
        <end position="35"/>
    </location>
</feature>
<keyword evidence="10" id="KW-0675">Receptor</keyword>